<dbReference type="GO" id="GO:0015093">
    <property type="term" value="F:ferrous iron transmembrane transporter activity"/>
    <property type="evidence" value="ECO:0007669"/>
    <property type="project" value="TreeGrafter"/>
</dbReference>
<feature type="transmembrane region" description="Helical" evidence="6">
    <location>
        <begin position="427"/>
        <end position="450"/>
    </location>
</feature>
<sequence length="501" mass="53226">MVLTAKLWRFSVVWLPLLLALTLPTSAWAFSEEEVMSRLRSMVAVLDRTETAVRAGDQSGARSTYQGYRDGWAEIEDDVRPRARDLYRSIESEMRNVNASLRGQPLNTQEALADVARLRAETTDLIERLPSTPAASSSGGTSAGMTALLSELDAAAVALADGRAADAAARIDQAQELWPDVEGAVKVKSPSTYSDVENNLALASASLKGSADLSTAASAIDQLQADLRPYGQGGLTYNAFDAGITVLREGMEALLVVTGLLAYVKRTASTTAQRWVWGGASLGILASIGIALVLQVAFSQVPTGTSRELLEGITGVFAAVMLVYMSYWLHSKANLNAWNRYVDERTTAALARNSMFSLALIAFLAIFREGGETALFLLGMMPSIALSELVLGLGVGTGLLLALGVALVGFGMSIPIRPFFLGTSVLIYYLALKFVGSSVHALQVAGVAPATPSPFPPVEIVGLYPTWETTIPQLALLAITALALAFAYLLPRDRPANVGPA</sequence>
<evidence type="ECO:0008006" key="9">
    <source>
        <dbReference type="Google" id="ProtNLM"/>
    </source>
</evidence>
<comment type="similarity">
    <text evidence="2">Belongs to the oxidase-dependent Fe transporter (OFeT) (TC 9.A.10.1) family.</text>
</comment>
<evidence type="ECO:0000256" key="6">
    <source>
        <dbReference type="SAM" id="Phobius"/>
    </source>
</evidence>
<gene>
    <name evidence="7" type="ORF">A3F84_08635</name>
</gene>
<keyword evidence="5 6" id="KW-0472">Membrane</keyword>
<dbReference type="Proteomes" id="UP000178606">
    <property type="component" value="Unassembled WGS sequence"/>
</dbReference>
<feature type="transmembrane region" description="Helical" evidence="6">
    <location>
        <begin position="275"/>
        <end position="297"/>
    </location>
</feature>
<dbReference type="AlphaFoldDB" id="A0A1F6C4N7"/>
<feature type="transmembrane region" description="Helical" evidence="6">
    <location>
        <begin position="309"/>
        <end position="329"/>
    </location>
</feature>
<dbReference type="Pfam" id="PF03239">
    <property type="entry name" value="FTR1"/>
    <property type="match status" value="1"/>
</dbReference>
<organism evidence="7 8">
    <name type="scientific">Handelsmanbacteria sp. (strain RIFCSPLOWO2_12_FULL_64_10)</name>
    <dbReference type="NCBI Taxonomy" id="1817868"/>
    <lineage>
        <taxon>Bacteria</taxon>
        <taxon>Candidatus Handelsmaniibacteriota</taxon>
    </lineage>
</organism>
<keyword evidence="4 6" id="KW-1133">Transmembrane helix</keyword>
<feature type="transmembrane region" description="Helical" evidence="6">
    <location>
        <begin position="470"/>
        <end position="490"/>
    </location>
</feature>
<dbReference type="PANTHER" id="PTHR31632:SF2">
    <property type="entry name" value="PLASMA MEMBRANE IRON PERMEASE"/>
    <property type="match status" value="1"/>
</dbReference>
<evidence type="ECO:0000256" key="3">
    <source>
        <dbReference type="ARBA" id="ARBA00022692"/>
    </source>
</evidence>
<evidence type="ECO:0000313" key="7">
    <source>
        <dbReference type="EMBL" id="OGG44166.1"/>
    </source>
</evidence>
<evidence type="ECO:0000256" key="1">
    <source>
        <dbReference type="ARBA" id="ARBA00004141"/>
    </source>
</evidence>
<dbReference type="GO" id="GO:0033573">
    <property type="term" value="C:high-affinity iron permease complex"/>
    <property type="evidence" value="ECO:0007669"/>
    <property type="project" value="InterPro"/>
</dbReference>
<dbReference type="EMBL" id="MFKF01000413">
    <property type="protein sequence ID" value="OGG44166.1"/>
    <property type="molecule type" value="Genomic_DNA"/>
</dbReference>
<feature type="transmembrane region" description="Helical" evidence="6">
    <location>
        <begin position="349"/>
        <end position="367"/>
    </location>
</feature>
<comment type="caution">
    <text evidence="7">The sequence shown here is derived from an EMBL/GenBank/DDBJ whole genome shotgun (WGS) entry which is preliminary data.</text>
</comment>
<reference evidence="7 8" key="1">
    <citation type="journal article" date="2016" name="Nat. Commun.">
        <title>Thousands of microbial genomes shed light on interconnected biogeochemical processes in an aquifer system.</title>
        <authorList>
            <person name="Anantharaman K."/>
            <person name="Brown C.T."/>
            <person name="Hug L.A."/>
            <person name="Sharon I."/>
            <person name="Castelle C.J."/>
            <person name="Probst A.J."/>
            <person name="Thomas B.C."/>
            <person name="Singh A."/>
            <person name="Wilkins M.J."/>
            <person name="Karaoz U."/>
            <person name="Brodie E.L."/>
            <person name="Williams K.H."/>
            <person name="Hubbard S.S."/>
            <person name="Banfield J.F."/>
        </authorList>
    </citation>
    <scope>NUCLEOTIDE SEQUENCE [LARGE SCALE GENOMIC DNA]</scope>
    <source>
        <strain evidence="8">RIFCSPLOWO2_12_FULL_64_10</strain>
    </source>
</reference>
<comment type="subcellular location">
    <subcellularLocation>
        <location evidence="1">Membrane</location>
        <topology evidence="1">Multi-pass membrane protein</topology>
    </subcellularLocation>
</comment>
<feature type="transmembrane region" description="Helical" evidence="6">
    <location>
        <begin position="399"/>
        <end position="420"/>
    </location>
</feature>
<keyword evidence="3 6" id="KW-0812">Transmembrane</keyword>
<evidence type="ECO:0000256" key="5">
    <source>
        <dbReference type="ARBA" id="ARBA00023136"/>
    </source>
</evidence>
<evidence type="ECO:0000313" key="8">
    <source>
        <dbReference type="Proteomes" id="UP000178606"/>
    </source>
</evidence>
<evidence type="ECO:0000256" key="2">
    <source>
        <dbReference type="ARBA" id="ARBA00008333"/>
    </source>
</evidence>
<proteinExistence type="inferred from homology"/>
<protein>
    <recommendedName>
        <fullName evidence="9">Iron permease</fullName>
    </recommendedName>
</protein>
<dbReference type="PANTHER" id="PTHR31632">
    <property type="entry name" value="IRON TRANSPORTER FTH1"/>
    <property type="match status" value="1"/>
</dbReference>
<dbReference type="InterPro" id="IPR004923">
    <property type="entry name" value="FTR1/Fip1/EfeU"/>
</dbReference>
<accession>A0A1F6C4N7</accession>
<name>A0A1F6C4N7_HANXR</name>
<evidence type="ECO:0000256" key="4">
    <source>
        <dbReference type="ARBA" id="ARBA00022989"/>
    </source>
</evidence>